<reference evidence="1" key="1">
    <citation type="submission" date="2019-03" db="EMBL/GenBank/DDBJ databases">
        <title>Candidatus Syntrophosphaera thermopropionivorans: a novel player in syntrophic propionate oxidation during anaerobic digestion.</title>
        <authorList>
            <person name="Dyksma S."/>
        </authorList>
    </citation>
    <scope>NUCLEOTIDE SEQUENCE</scope>
    <source>
        <strain evidence="1">W5</strain>
    </source>
</reference>
<dbReference type="Proteomes" id="UP000294588">
    <property type="component" value="Unassembled WGS sequence"/>
</dbReference>
<proteinExistence type="predicted"/>
<keyword evidence="2" id="KW-1185">Reference proteome</keyword>
<sequence>MAVTKYDVKCYGFLLDYLEKNDPADEIEVISRLSYEKEWDSIPLELKQKILEIDKIILDKYASNFNYLLWKRFIQILKSHQ</sequence>
<comment type="caution">
    <text evidence="1">The sequence shown here is derived from an EMBL/GenBank/DDBJ whole genome shotgun (WGS) entry which is preliminary data.</text>
</comment>
<evidence type="ECO:0000313" key="2">
    <source>
        <dbReference type="Proteomes" id="UP000294588"/>
    </source>
</evidence>
<gene>
    <name evidence="1" type="ORF">E0946_00280</name>
</gene>
<evidence type="ECO:0000313" key="1">
    <source>
        <dbReference type="EMBL" id="TDF74559.1"/>
    </source>
</evidence>
<protein>
    <submittedName>
        <fullName evidence="1">Uncharacterized protein</fullName>
    </submittedName>
</protein>
<dbReference type="EMBL" id="SMOG01000001">
    <property type="protein sequence ID" value="TDF74559.1"/>
    <property type="molecule type" value="Genomic_DNA"/>
</dbReference>
<organism evidence="1 2">
    <name type="scientific">Candidatus Syntrophosphaera thermopropionivorans</name>
    <dbReference type="NCBI Taxonomy" id="2593015"/>
    <lineage>
        <taxon>Bacteria</taxon>
        <taxon>Pseudomonadati</taxon>
        <taxon>Candidatus Cloacimonadota</taxon>
        <taxon>Candidatus Cloacimonadia</taxon>
        <taxon>Candidatus Cloacimonadales</taxon>
        <taxon>Candidatus Cloacimonadaceae</taxon>
        <taxon>Candidatus Syntrophosphaera</taxon>
    </lineage>
</organism>
<accession>A0AC61QKV1</accession>
<name>A0AC61QKV1_9BACT</name>